<reference evidence="7" key="1">
    <citation type="submission" date="2016-05" db="EMBL/GenBank/DDBJ databases">
        <authorList>
            <person name="Baek K."/>
            <person name="Yang S.-J."/>
        </authorList>
    </citation>
    <scope>NUCLEOTIDE SEQUENCE [LARGE SCALE GENOMIC DNA]</scope>
    <source>
        <strain evidence="7">ST58-10</strain>
    </source>
</reference>
<sequence length="231" mass="24480">MLDVNSNQIWPTGYMIKPMATPVSLNWRSEFASIPSSIISDCLGRNIGALGLKPYHGFKPMCGTALTVRVRPGDNLMILKALQLARPGDVLVIDGGGDLSRAVIGGLMRAMALRAGMTGVVVNGALRDRDEWMEGNLPVYALGCVHRGPSSDGGGEINVPVSCAGMVVTPGDLVVGDADGVVAVGPAELAALYARCQQLLLREEQMRQGIAKDNLDPDRFDALLRQKGCPV</sequence>
<name>A0A1A9F2B6_9GAMM</name>
<evidence type="ECO:0000256" key="3">
    <source>
        <dbReference type="ARBA" id="ARBA00029596"/>
    </source>
</evidence>
<dbReference type="SUPFAM" id="SSF89562">
    <property type="entry name" value="RraA-like"/>
    <property type="match status" value="1"/>
</dbReference>
<feature type="binding site" evidence="5">
    <location>
        <begin position="105"/>
        <end position="108"/>
    </location>
    <ligand>
        <name>substrate</name>
    </ligand>
</feature>
<dbReference type="PANTHER" id="PTHR33254:SF4">
    <property type="entry name" value="4-HYDROXY-4-METHYL-2-OXOGLUTARATE ALDOLASE 3-RELATED"/>
    <property type="match status" value="1"/>
</dbReference>
<dbReference type="NCBIfam" id="NF004850">
    <property type="entry name" value="PRK06201.1"/>
    <property type="match status" value="1"/>
</dbReference>
<dbReference type="InterPro" id="IPR036704">
    <property type="entry name" value="RraA/RraA-like_sf"/>
</dbReference>
<reference evidence="6 7" key="2">
    <citation type="journal article" date="2018" name="Int. J. Syst. Evol. Microbiol.">
        <title>Marinobacterium aestuarii sp. nov., a benzene-degrading marine bacterium isolated from estuary sediment.</title>
        <authorList>
            <person name="Bae S.S."/>
            <person name="Jung J."/>
            <person name="Chung D."/>
            <person name="Baek K."/>
        </authorList>
    </citation>
    <scope>NUCLEOTIDE SEQUENCE [LARGE SCALE GENOMIC DNA]</scope>
    <source>
        <strain evidence="6 7">ST58-10</strain>
    </source>
</reference>
<comment type="cofactor">
    <cofactor evidence="1">
        <name>a divalent metal cation</name>
        <dbReference type="ChEBI" id="CHEBI:60240"/>
    </cofactor>
</comment>
<keyword evidence="5" id="KW-0479">Metal-binding</keyword>
<protein>
    <recommendedName>
        <fullName evidence="2">Putative 4-hydroxy-4-methyl-2-oxoglutarate aldolase</fullName>
    </recommendedName>
    <alternativeName>
        <fullName evidence="3">Regulator of ribonuclease activity homolog</fullName>
    </alternativeName>
    <alternativeName>
        <fullName evidence="4">RraA-like protein</fullName>
    </alternativeName>
</protein>
<dbReference type="KEGG" id="mars:A8C75_19635"/>
<evidence type="ECO:0000256" key="1">
    <source>
        <dbReference type="ARBA" id="ARBA00001968"/>
    </source>
</evidence>
<evidence type="ECO:0000256" key="4">
    <source>
        <dbReference type="ARBA" id="ARBA00030169"/>
    </source>
</evidence>
<dbReference type="InterPro" id="IPR005493">
    <property type="entry name" value="RraA/RraA-like"/>
</dbReference>
<comment type="cofactor">
    <cofactor evidence="5">
        <name>Mg(2+)</name>
        <dbReference type="ChEBI" id="CHEBI:18420"/>
    </cofactor>
</comment>
<dbReference type="STRING" id="1821621.A8C75_19635"/>
<dbReference type="RefSeq" id="WP_067386066.1">
    <property type="nucleotide sequence ID" value="NZ_CP015839.1"/>
</dbReference>
<evidence type="ECO:0000256" key="2">
    <source>
        <dbReference type="ARBA" id="ARBA00016549"/>
    </source>
</evidence>
<keyword evidence="6" id="KW-0808">Transferase</keyword>
<evidence type="ECO:0000313" key="7">
    <source>
        <dbReference type="Proteomes" id="UP000078070"/>
    </source>
</evidence>
<dbReference type="PANTHER" id="PTHR33254">
    <property type="entry name" value="4-HYDROXY-4-METHYL-2-OXOGLUTARATE ALDOLASE 3-RELATED"/>
    <property type="match status" value="1"/>
</dbReference>
<gene>
    <name evidence="6" type="ORF">A8C75_19635</name>
</gene>
<dbReference type="GO" id="GO:0032259">
    <property type="term" value="P:methylation"/>
    <property type="evidence" value="ECO:0007669"/>
    <property type="project" value="UniProtKB-KW"/>
</dbReference>
<evidence type="ECO:0000256" key="5">
    <source>
        <dbReference type="PIRSR" id="PIRSR605493-1"/>
    </source>
</evidence>
<dbReference type="EMBL" id="CP015839">
    <property type="protein sequence ID" value="ANG64464.1"/>
    <property type="molecule type" value="Genomic_DNA"/>
</dbReference>
<keyword evidence="5" id="KW-0460">Magnesium</keyword>
<dbReference type="GO" id="GO:0008168">
    <property type="term" value="F:methyltransferase activity"/>
    <property type="evidence" value="ECO:0007669"/>
    <property type="project" value="UniProtKB-KW"/>
</dbReference>
<proteinExistence type="predicted"/>
<feature type="binding site" evidence="5">
    <location>
        <position position="127"/>
    </location>
    <ligand>
        <name>substrate</name>
    </ligand>
</feature>
<dbReference type="OrthoDB" id="8717144at2"/>
<dbReference type="Gene3D" id="3.50.30.40">
    <property type="entry name" value="Ribonuclease E inhibitor RraA/RraA-like"/>
    <property type="match status" value="1"/>
</dbReference>
<organism evidence="6 7">
    <name type="scientific">Marinobacterium aestuarii</name>
    <dbReference type="NCBI Taxonomy" id="1821621"/>
    <lineage>
        <taxon>Bacteria</taxon>
        <taxon>Pseudomonadati</taxon>
        <taxon>Pseudomonadota</taxon>
        <taxon>Gammaproteobacteria</taxon>
        <taxon>Oceanospirillales</taxon>
        <taxon>Oceanospirillaceae</taxon>
        <taxon>Marinobacterium</taxon>
    </lineage>
</organism>
<feature type="binding site" evidence="5">
    <location>
        <position position="128"/>
    </location>
    <ligand>
        <name>Mg(2+)</name>
        <dbReference type="ChEBI" id="CHEBI:18420"/>
    </ligand>
</feature>
<keyword evidence="7" id="KW-1185">Reference proteome</keyword>
<dbReference type="Pfam" id="PF03737">
    <property type="entry name" value="RraA-like"/>
    <property type="match status" value="1"/>
</dbReference>
<dbReference type="GO" id="GO:0046872">
    <property type="term" value="F:metal ion binding"/>
    <property type="evidence" value="ECO:0007669"/>
    <property type="project" value="UniProtKB-KW"/>
</dbReference>
<dbReference type="AlphaFoldDB" id="A0A1A9F2B6"/>
<keyword evidence="6" id="KW-0489">Methyltransferase</keyword>
<evidence type="ECO:0000313" key="6">
    <source>
        <dbReference type="EMBL" id="ANG64464.1"/>
    </source>
</evidence>
<dbReference type="CDD" id="cd16841">
    <property type="entry name" value="RraA_family"/>
    <property type="match status" value="1"/>
</dbReference>
<dbReference type="Proteomes" id="UP000078070">
    <property type="component" value="Chromosome"/>
</dbReference>
<accession>A0A1A9F2B6</accession>